<reference evidence="1" key="1">
    <citation type="submission" date="2022-07" db="EMBL/GenBank/DDBJ databases">
        <title>Phylogenomic reconstructions and comparative analyses of Kickxellomycotina fungi.</title>
        <authorList>
            <person name="Reynolds N.K."/>
            <person name="Stajich J.E."/>
            <person name="Barry K."/>
            <person name="Grigoriev I.V."/>
            <person name="Crous P."/>
            <person name="Smith M.E."/>
        </authorList>
    </citation>
    <scope>NUCLEOTIDE SEQUENCE</scope>
    <source>
        <strain evidence="1">CBS 102833</strain>
    </source>
</reference>
<evidence type="ECO:0000313" key="1">
    <source>
        <dbReference type="EMBL" id="KAJ2809861.1"/>
    </source>
</evidence>
<sequence>MDFYVVMGRPGFRISRRKHAPGRVGAPHRINKLETIEWYKKKFDGIVLQNDSGHHGGTFTAGTELRSFGLTHFQYSDGDHIGMALALASLFPIFMIVMEVTIVLSRREIAGVLLLSGQLLNEAFNLVLKQIIREERPHLHLGDGYGMPSSHAQFMGFFVVFTTMYLEARITTNVIHKRAVQMGAAVLGVLVAASRVYLGYHSGMQVVAGGAVGLIVGLVWYWLVVHVLYPSGLL</sequence>
<proteinExistence type="predicted"/>
<accession>A0ACC1LJC1</accession>
<keyword evidence="2" id="KW-1185">Reference proteome</keyword>
<protein>
    <submittedName>
        <fullName evidence="1">Uncharacterized protein</fullName>
    </submittedName>
</protein>
<gene>
    <name evidence="1" type="ORF">H4S07_003018</name>
</gene>
<dbReference type="Proteomes" id="UP001140096">
    <property type="component" value="Unassembled WGS sequence"/>
</dbReference>
<organism evidence="1 2">
    <name type="scientific">Coemansia furcata</name>
    <dbReference type="NCBI Taxonomy" id="417177"/>
    <lineage>
        <taxon>Eukaryota</taxon>
        <taxon>Fungi</taxon>
        <taxon>Fungi incertae sedis</taxon>
        <taxon>Zoopagomycota</taxon>
        <taxon>Kickxellomycotina</taxon>
        <taxon>Kickxellomycetes</taxon>
        <taxon>Kickxellales</taxon>
        <taxon>Kickxellaceae</taxon>
        <taxon>Coemansia</taxon>
    </lineage>
</organism>
<evidence type="ECO:0000313" key="2">
    <source>
        <dbReference type="Proteomes" id="UP001140096"/>
    </source>
</evidence>
<comment type="caution">
    <text evidence="1">The sequence shown here is derived from an EMBL/GenBank/DDBJ whole genome shotgun (WGS) entry which is preliminary data.</text>
</comment>
<name>A0ACC1LJC1_9FUNG</name>
<dbReference type="EMBL" id="JANBUP010000877">
    <property type="protein sequence ID" value="KAJ2809861.1"/>
    <property type="molecule type" value="Genomic_DNA"/>
</dbReference>